<protein>
    <submittedName>
        <fullName evidence="7">Unannotated protein</fullName>
    </submittedName>
</protein>
<evidence type="ECO:0000313" key="7">
    <source>
        <dbReference type="EMBL" id="CAB4939051.1"/>
    </source>
</evidence>
<keyword evidence="4" id="KW-0274">FAD</keyword>
<dbReference type="AlphaFoldDB" id="A0A6J7J842"/>
<dbReference type="InterPro" id="IPR036318">
    <property type="entry name" value="FAD-bd_PCMH-like_sf"/>
</dbReference>
<dbReference type="SUPFAM" id="SSF56176">
    <property type="entry name" value="FAD-binding/transporter-associated domain-like"/>
    <property type="match status" value="1"/>
</dbReference>
<dbReference type="Gene3D" id="3.40.462.20">
    <property type="match status" value="1"/>
</dbReference>
<dbReference type="InterPro" id="IPR016169">
    <property type="entry name" value="FAD-bd_PCMH_sub2"/>
</dbReference>
<dbReference type="Pfam" id="PF08031">
    <property type="entry name" value="BBE"/>
    <property type="match status" value="1"/>
</dbReference>
<comment type="cofactor">
    <cofactor evidence="1">
        <name>FAD</name>
        <dbReference type="ChEBI" id="CHEBI:57692"/>
    </cofactor>
</comment>
<keyword evidence="5" id="KW-0560">Oxidoreductase</keyword>
<dbReference type="PANTHER" id="PTHR42973">
    <property type="entry name" value="BINDING OXIDOREDUCTASE, PUTATIVE (AFU_ORTHOLOGUE AFUA_1G17690)-RELATED"/>
    <property type="match status" value="1"/>
</dbReference>
<gene>
    <name evidence="7" type="ORF">UFOPK3720_01171</name>
</gene>
<comment type="similarity">
    <text evidence="2">Belongs to the oxygen-dependent FAD-linked oxidoreductase family.</text>
</comment>
<evidence type="ECO:0000256" key="3">
    <source>
        <dbReference type="ARBA" id="ARBA00022630"/>
    </source>
</evidence>
<evidence type="ECO:0000256" key="5">
    <source>
        <dbReference type="ARBA" id="ARBA00023002"/>
    </source>
</evidence>
<dbReference type="Pfam" id="PF01565">
    <property type="entry name" value="FAD_binding_4"/>
    <property type="match status" value="1"/>
</dbReference>
<name>A0A6J7J842_9ZZZZ</name>
<dbReference type="InterPro" id="IPR016166">
    <property type="entry name" value="FAD-bd_PCMH"/>
</dbReference>
<evidence type="ECO:0000259" key="6">
    <source>
        <dbReference type="PROSITE" id="PS51387"/>
    </source>
</evidence>
<dbReference type="InterPro" id="IPR012951">
    <property type="entry name" value="BBE"/>
</dbReference>
<dbReference type="InterPro" id="IPR006094">
    <property type="entry name" value="Oxid_FAD_bind_N"/>
</dbReference>
<dbReference type="GO" id="GO:0016491">
    <property type="term" value="F:oxidoreductase activity"/>
    <property type="evidence" value="ECO:0007669"/>
    <property type="project" value="UniProtKB-KW"/>
</dbReference>
<dbReference type="PANTHER" id="PTHR42973:SF39">
    <property type="entry name" value="FAD-BINDING PCMH-TYPE DOMAIN-CONTAINING PROTEIN"/>
    <property type="match status" value="1"/>
</dbReference>
<keyword evidence="3" id="KW-0285">Flavoprotein</keyword>
<evidence type="ECO:0000256" key="2">
    <source>
        <dbReference type="ARBA" id="ARBA00005466"/>
    </source>
</evidence>
<organism evidence="7">
    <name type="scientific">freshwater metagenome</name>
    <dbReference type="NCBI Taxonomy" id="449393"/>
    <lineage>
        <taxon>unclassified sequences</taxon>
        <taxon>metagenomes</taxon>
        <taxon>ecological metagenomes</taxon>
    </lineage>
</organism>
<dbReference type="EMBL" id="CAFBNB010000231">
    <property type="protein sequence ID" value="CAB4939051.1"/>
    <property type="molecule type" value="Genomic_DNA"/>
</dbReference>
<sequence length="446" mass="48476">MVLQSGALYDEAIFIGNELYSERRPAYVVMAKSVEDVAAALDLAREQGIAFSIKCGGHSYAGYCLNEGGVMLDVSLMRQVEVDEHSMTVRIDCGARWLMVYEALANVNPNFMVMGGICPSVGVSGAVLGGGINLLSRTFGLAIDSLEAVTMMTAEGDLLELSGSEDLDEDLRDLWWAIRGGGGGNFGVVVSITLRIFEVGPLIIGSLSWDDLSRFEEAIAVVNAGLPREIAVDAVWSSPGPGAPATGSMTVSHIGTVESCEAALGPMFSSGHAPSRSTLAPQVFADWDESNKVWDPFTPGTFFYHVGFVFGPGRITPDVVAMISELMAEAPSRSTFHWNHVGGACSEVDPEATAYFWREGEFVATAKIYWYDAADSSACMEWTQRVKSALRPFALEGKATYINYIENPFDGWQASYYGRNFARLRRVKSKVDPGNFFRFPMGIEPY</sequence>
<feature type="domain" description="FAD-binding PCMH-type" evidence="6">
    <location>
        <begin position="20"/>
        <end position="199"/>
    </location>
</feature>
<accession>A0A6J7J842</accession>
<evidence type="ECO:0000256" key="1">
    <source>
        <dbReference type="ARBA" id="ARBA00001974"/>
    </source>
</evidence>
<dbReference type="InterPro" id="IPR050416">
    <property type="entry name" value="FAD-linked_Oxidoreductase"/>
</dbReference>
<dbReference type="Gene3D" id="3.30.465.10">
    <property type="match status" value="1"/>
</dbReference>
<evidence type="ECO:0000256" key="4">
    <source>
        <dbReference type="ARBA" id="ARBA00022827"/>
    </source>
</evidence>
<proteinExistence type="inferred from homology"/>
<reference evidence="7" key="1">
    <citation type="submission" date="2020-05" db="EMBL/GenBank/DDBJ databases">
        <authorList>
            <person name="Chiriac C."/>
            <person name="Salcher M."/>
            <person name="Ghai R."/>
            <person name="Kavagutti S V."/>
        </authorList>
    </citation>
    <scope>NUCLEOTIDE SEQUENCE</scope>
</reference>
<dbReference type="GO" id="GO:0071949">
    <property type="term" value="F:FAD binding"/>
    <property type="evidence" value="ECO:0007669"/>
    <property type="project" value="InterPro"/>
</dbReference>
<dbReference type="PROSITE" id="PS51387">
    <property type="entry name" value="FAD_PCMH"/>
    <property type="match status" value="1"/>
</dbReference>